<dbReference type="EMBL" id="JAVLET010000004">
    <property type="protein sequence ID" value="KAL0470405.1"/>
    <property type="molecule type" value="Genomic_DNA"/>
</dbReference>
<accession>A0ABR3DCL2</accession>
<protein>
    <submittedName>
        <fullName evidence="1">Uncharacterized protein</fullName>
    </submittedName>
</protein>
<organism evidence="1 2">
    <name type="scientific">Neurospora intermedia</name>
    <dbReference type="NCBI Taxonomy" id="5142"/>
    <lineage>
        <taxon>Eukaryota</taxon>
        <taxon>Fungi</taxon>
        <taxon>Dikarya</taxon>
        <taxon>Ascomycota</taxon>
        <taxon>Pezizomycotina</taxon>
        <taxon>Sordariomycetes</taxon>
        <taxon>Sordariomycetidae</taxon>
        <taxon>Sordariales</taxon>
        <taxon>Sordariaceae</taxon>
        <taxon>Neurospora</taxon>
    </lineage>
</organism>
<comment type="caution">
    <text evidence="1">The sequence shown here is derived from an EMBL/GenBank/DDBJ whole genome shotgun (WGS) entry which is preliminary data.</text>
</comment>
<name>A0ABR3DCL2_NEUIN</name>
<dbReference type="Proteomes" id="UP001451303">
    <property type="component" value="Unassembled WGS sequence"/>
</dbReference>
<evidence type="ECO:0000313" key="1">
    <source>
        <dbReference type="EMBL" id="KAL0470405.1"/>
    </source>
</evidence>
<gene>
    <name evidence="1" type="ORF">QR685DRAFT_571527</name>
</gene>
<reference evidence="1 2" key="1">
    <citation type="submission" date="2023-09" db="EMBL/GenBank/DDBJ databases">
        <title>Multi-omics analysis of a traditional fermented food reveals byproduct-associated fungal strains for waste-to-food upcycling.</title>
        <authorList>
            <consortium name="Lawrence Berkeley National Laboratory"/>
            <person name="Rekdal V.M."/>
            <person name="Villalobos-Escobedo J.M."/>
            <person name="Rodriguez-Valeron N."/>
            <person name="Garcia M.O."/>
            <person name="Vasquez D.P."/>
            <person name="Damayanti I."/>
            <person name="Sorensen P.M."/>
            <person name="Baidoo E.E."/>
            <person name="De Carvalho A.C."/>
            <person name="Riley R."/>
            <person name="Lipzen A."/>
            <person name="He G."/>
            <person name="Yan M."/>
            <person name="Haridas S."/>
            <person name="Daum C."/>
            <person name="Yoshinaga Y."/>
            <person name="Ng V."/>
            <person name="Grigoriev I.V."/>
            <person name="Munk R."/>
            <person name="Nuraida L."/>
            <person name="Wijaya C.H."/>
            <person name="Morales P.-C."/>
            <person name="Keasling J.D."/>
        </authorList>
    </citation>
    <scope>NUCLEOTIDE SEQUENCE [LARGE SCALE GENOMIC DNA]</scope>
    <source>
        <strain evidence="1 2">FGSC 2613</strain>
    </source>
</reference>
<evidence type="ECO:0000313" key="2">
    <source>
        <dbReference type="Proteomes" id="UP001451303"/>
    </source>
</evidence>
<keyword evidence="2" id="KW-1185">Reference proteome</keyword>
<proteinExistence type="predicted"/>
<sequence length="74" mass="8669">MGLPYLSRHAFRTSFNSVFQHRANTVEVLRLPMVSTQVPCRLSAFTQLAHLSTRNSLNRKYMRPDIMSEKWRTS</sequence>